<protein>
    <submittedName>
        <fullName evidence="1">Uncharacterized protein</fullName>
    </submittedName>
</protein>
<proteinExistence type="predicted"/>
<name>A0AAV0NLJ5_9ROSI</name>
<dbReference type="EMBL" id="CAMGYJ010000008">
    <property type="protein sequence ID" value="CAI0459523.1"/>
    <property type="molecule type" value="Genomic_DNA"/>
</dbReference>
<sequence length="148" mass="16270">MITEFHCHLYNIDGWRVSCVELLPIQMVAILTTTTSSILESGGLCFPWIFPPWLFNRSLGLNEIEGALPANSAKVLLESNCTFINPIKSSNVGAAAPKQTRVQIISLHEQPSTEWLKLLFQAAEKGERPAGELLAISSLVVISHSLNK</sequence>
<reference evidence="1" key="1">
    <citation type="submission" date="2022-08" db="EMBL/GenBank/DDBJ databases">
        <authorList>
            <person name="Gutierrez-Valencia J."/>
        </authorList>
    </citation>
    <scope>NUCLEOTIDE SEQUENCE</scope>
</reference>
<gene>
    <name evidence="1" type="ORF">LITE_LOCUS34041</name>
</gene>
<evidence type="ECO:0000313" key="1">
    <source>
        <dbReference type="EMBL" id="CAI0459523.1"/>
    </source>
</evidence>
<keyword evidence="2" id="KW-1185">Reference proteome</keyword>
<accession>A0AAV0NLJ5</accession>
<evidence type="ECO:0000313" key="2">
    <source>
        <dbReference type="Proteomes" id="UP001154282"/>
    </source>
</evidence>
<comment type="caution">
    <text evidence="1">The sequence shown here is derived from an EMBL/GenBank/DDBJ whole genome shotgun (WGS) entry which is preliminary data.</text>
</comment>
<organism evidence="1 2">
    <name type="scientific">Linum tenue</name>
    <dbReference type="NCBI Taxonomy" id="586396"/>
    <lineage>
        <taxon>Eukaryota</taxon>
        <taxon>Viridiplantae</taxon>
        <taxon>Streptophyta</taxon>
        <taxon>Embryophyta</taxon>
        <taxon>Tracheophyta</taxon>
        <taxon>Spermatophyta</taxon>
        <taxon>Magnoliopsida</taxon>
        <taxon>eudicotyledons</taxon>
        <taxon>Gunneridae</taxon>
        <taxon>Pentapetalae</taxon>
        <taxon>rosids</taxon>
        <taxon>fabids</taxon>
        <taxon>Malpighiales</taxon>
        <taxon>Linaceae</taxon>
        <taxon>Linum</taxon>
    </lineage>
</organism>
<dbReference type="Proteomes" id="UP001154282">
    <property type="component" value="Unassembled WGS sequence"/>
</dbReference>
<dbReference type="AlphaFoldDB" id="A0AAV0NLJ5"/>